<dbReference type="AlphaFoldDB" id="A0A1S1N1L2"/>
<keyword evidence="1" id="KW-0812">Transmembrane</keyword>
<keyword evidence="1" id="KW-1133">Transmembrane helix</keyword>
<dbReference type="STRING" id="327939.BIW53_13125"/>
<keyword evidence="1" id="KW-0472">Membrane</keyword>
<protein>
    <submittedName>
        <fullName evidence="2">Uncharacterized protein</fullName>
    </submittedName>
</protein>
<accession>A0A1S1N1L2</accession>
<dbReference type="EMBL" id="MNAN01000032">
    <property type="protein sequence ID" value="OHU94954.1"/>
    <property type="molecule type" value="Genomic_DNA"/>
</dbReference>
<sequence>MVLQISIVIVILIVGFLEFLFYAGLSSRIATQEKSFGISGFKFTQCFEAFTKIFKWTSTPT</sequence>
<comment type="caution">
    <text evidence="2">The sequence shown here is derived from an EMBL/GenBank/DDBJ whole genome shotgun (WGS) entry which is preliminary data.</text>
</comment>
<dbReference type="Proteomes" id="UP000180253">
    <property type="component" value="Unassembled WGS sequence"/>
</dbReference>
<evidence type="ECO:0000313" key="3">
    <source>
        <dbReference type="Proteomes" id="UP000180253"/>
    </source>
</evidence>
<evidence type="ECO:0000256" key="1">
    <source>
        <dbReference type="SAM" id="Phobius"/>
    </source>
</evidence>
<evidence type="ECO:0000313" key="2">
    <source>
        <dbReference type="EMBL" id="OHU94954.1"/>
    </source>
</evidence>
<feature type="transmembrane region" description="Helical" evidence="1">
    <location>
        <begin position="6"/>
        <end position="25"/>
    </location>
</feature>
<reference evidence="2 3" key="1">
    <citation type="submission" date="2016-10" db="EMBL/GenBank/DDBJ databases">
        <title>Pseudoalteromonas amylolytica sp. nov., isolated from the surface seawater.</title>
        <authorList>
            <person name="Wu Y.-H."/>
            <person name="Cheng H."/>
            <person name="Jin X.-B."/>
            <person name="Wang C.-S."/>
            <person name="Xu X.-W."/>
        </authorList>
    </citation>
    <scope>NUCLEOTIDE SEQUENCE [LARGE SCALE GENOMIC DNA]</scope>
    <source>
        <strain evidence="2 3">JCM 12483</strain>
    </source>
</reference>
<keyword evidence="3" id="KW-1185">Reference proteome</keyword>
<name>A0A1S1N1L2_9GAMM</name>
<proteinExistence type="predicted"/>
<organism evidence="2 3">
    <name type="scientific">Pseudoalteromonas byunsanensis</name>
    <dbReference type="NCBI Taxonomy" id="327939"/>
    <lineage>
        <taxon>Bacteria</taxon>
        <taxon>Pseudomonadati</taxon>
        <taxon>Pseudomonadota</taxon>
        <taxon>Gammaproteobacteria</taxon>
        <taxon>Alteromonadales</taxon>
        <taxon>Pseudoalteromonadaceae</taxon>
        <taxon>Pseudoalteromonas</taxon>
    </lineage>
</organism>
<gene>
    <name evidence="2" type="ORF">BIW53_13125</name>
</gene>